<name>A0A0G4G1H3_9ALVE</name>
<evidence type="ECO:0000313" key="3">
    <source>
        <dbReference type="EMBL" id="CEM21412.1"/>
    </source>
</evidence>
<proteinExistence type="predicted"/>
<feature type="chain" id="PRO_5005189369" evidence="2">
    <location>
        <begin position="18"/>
        <end position="452"/>
    </location>
</feature>
<dbReference type="VEuPathDB" id="CryptoDB:Cvel_4010"/>
<evidence type="ECO:0000256" key="1">
    <source>
        <dbReference type="SAM" id="MobiDB-lite"/>
    </source>
</evidence>
<feature type="signal peptide" evidence="2">
    <location>
        <begin position="1"/>
        <end position="17"/>
    </location>
</feature>
<reference evidence="3" key="1">
    <citation type="submission" date="2014-11" db="EMBL/GenBank/DDBJ databases">
        <authorList>
            <person name="Otto D Thomas"/>
            <person name="Naeem Raeece"/>
        </authorList>
    </citation>
    <scope>NUCLEOTIDE SEQUENCE</scope>
</reference>
<feature type="region of interest" description="Disordered" evidence="1">
    <location>
        <begin position="264"/>
        <end position="287"/>
    </location>
</feature>
<keyword evidence="2" id="KW-0732">Signal</keyword>
<organism evidence="3">
    <name type="scientific">Chromera velia CCMP2878</name>
    <dbReference type="NCBI Taxonomy" id="1169474"/>
    <lineage>
        <taxon>Eukaryota</taxon>
        <taxon>Sar</taxon>
        <taxon>Alveolata</taxon>
        <taxon>Colpodellida</taxon>
        <taxon>Chromeraceae</taxon>
        <taxon>Chromera</taxon>
    </lineage>
</organism>
<evidence type="ECO:0000256" key="2">
    <source>
        <dbReference type="SAM" id="SignalP"/>
    </source>
</evidence>
<sequence>MRLSLVLCCCAAWTARAMRLYASEGDASEGEAQHIDWKYKDKYEEIEPHPRCCSKDTCPSDATSIEESIATVKHFFFNIGTFGYDYDPAKWFGCKKVADQWTQSRCREFAKNEKCYRKWGCMLQTEPVEACLPIPGFPAENYEKDLRMVIGDRLPNGLYPVFLVPGSSDISLESIKHFWVINEEQEKLYKTPDPKNPQAYANKFMGVNYPKPFVVHEGSAAKDGPGTYWLYADSSRKKTLSTFKCDYNAKKKVMQCQETEAAGKAPATPVAPSAPTAPSAPAPPVSPGSICDAQVRVNPVDLRAGVGSSMDFTAVLSCAYNGKQVHHNFAGRAKPTPLGYLGTSSHILVSDIWTYGDQNSQVAIKGKVDTSGWTAQGESGSWKFNFSVFAQNFFPDGTPMQTTVPFTFLLPQQAAPMPMGGDCQGGACPMLAQQAYPPGGQVYQGGVVDPYQ</sequence>
<gene>
    <name evidence="3" type="ORF">Cvel_4010</name>
</gene>
<feature type="compositionally biased region" description="Low complexity" evidence="1">
    <location>
        <begin position="265"/>
        <end position="277"/>
    </location>
</feature>
<dbReference type="AlphaFoldDB" id="A0A0G4G1H3"/>
<accession>A0A0G4G1H3</accession>
<protein>
    <submittedName>
        <fullName evidence="3">Uncharacterized protein</fullName>
    </submittedName>
</protein>
<dbReference type="EMBL" id="CDMZ01000784">
    <property type="protein sequence ID" value="CEM21412.1"/>
    <property type="molecule type" value="Genomic_DNA"/>
</dbReference>